<dbReference type="InterPro" id="IPR029510">
    <property type="entry name" value="Ald_DH_CS_GLU"/>
</dbReference>
<reference evidence="6" key="1">
    <citation type="journal article" date="2019" name="Int. J. Syst. Evol. Microbiol.">
        <title>The Global Catalogue of Microorganisms (GCM) 10K type strain sequencing project: providing services to taxonomists for standard genome sequencing and annotation.</title>
        <authorList>
            <consortium name="The Broad Institute Genomics Platform"/>
            <consortium name="The Broad Institute Genome Sequencing Center for Infectious Disease"/>
            <person name="Wu L."/>
            <person name="Ma J."/>
        </authorList>
    </citation>
    <scope>NUCLEOTIDE SEQUENCE [LARGE SCALE GENOMIC DNA]</scope>
    <source>
        <strain evidence="6">CGMCC 1.10188</strain>
    </source>
</reference>
<evidence type="ECO:0000313" key="6">
    <source>
        <dbReference type="Proteomes" id="UP000603352"/>
    </source>
</evidence>
<dbReference type="RefSeq" id="WP_188579028.1">
    <property type="nucleotide sequence ID" value="NZ_BMDZ01000033.1"/>
</dbReference>
<dbReference type="Proteomes" id="UP000603352">
    <property type="component" value="Unassembled WGS sequence"/>
</dbReference>
<dbReference type="Pfam" id="PF00171">
    <property type="entry name" value="Aldedh"/>
    <property type="match status" value="1"/>
</dbReference>
<evidence type="ECO:0000313" key="5">
    <source>
        <dbReference type="EMBL" id="GGB45642.1"/>
    </source>
</evidence>
<feature type="active site" evidence="2">
    <location>
        <position position="265"/>
    </location>
</feature>
<evidence type="ECO:0000256" key="3">
    <source>
        <dbReference type="RuleBase" id="RU003345"/>
    </source>
</evidence>
<dbReference type="SUPFAM" id="SSF53720">
    <property type="entry name" value="ALDH-like"/>
    <property type="match status" value="1"/>
</dbReference>
<evidence type="ECO:0000256" key="1">
    <source>
        <dbReference type="ARBA" id="ARBA00023002"/>
    </source>
</evidence>
<comment type="caution">
    <text evidence="5">The sequence shown here is derived from an EMBL/GenBank/DDBJ whole genome shotgun (WGS) entry which is preliminary data.</text>
</comment>
<evidence type="ECO:0000256" key="2">
    <source>
        <dbReference type="PROSITE-ProRule" id="PRU10007"/>
    </source>
</evidence>
<dbReference type="InterPro" id="IPR016161">
    <property type="entry name" value="Ald_DH/histidinol_DH"/>
</dbReference>
<keyword evidence="6" id="KW-1185">Reference proteome</keyword>
<gene>
    <name evidence="5" type="ORF">GCM10011505_28610</name>
</gene>
<keyword evidence="1 3" id="KW-0560">Oxidoreductase</keyword>
<dbReference type="InterPro" id="IPR015590">
    <property type="entry name" value="Aldehyde_DH_dom"/>
</dbReference>
<dbReference type="Gene3D" id="3.40.605.10">
    <property type="entry name" value="Aldehyde Dehydrogenase, Chain A, domain 1"/>
    <property type="match status" value="1"/>
</dbReference>
<sequence>MRPDDTLPEIRAIFTRLTGSETFGSFVDGRILAGTGDALDLVDPATGRIVVTLADGGADVVDAAAEAARAGQRVWAALTHAARGRVLWAAAVAIRARLDDLARLESLTAGKPLADTRAEALKVAEMFEYYAGWADKLHGAVIPVPSGHLNYTRYEPYGVVVQITPWNAPLFTAGWQLAPALATGNAVLLKPSELTPLSSVALGAIITAAGVPAGAVNVLVGAGHTVGAAAIAHPACAKVVFVGSPATGARIAAQAAMRVVPTVLELGGKSANIVFDDADLDRAVLGAQAAIFSGAGQSCVAGSRLLVQRRAYDQVVERLADAAGRIAIGDPLNPATRIGPIISGAQHRRIGDLVAAGLADGAVAVAGGGRPAGLDDARLAGGFFYAPTVLAGVSNVMAVAREEIFGPVVSVMPFDDEDEAVAIANDSRFGLAGAVWTQDVARAHRVAAAVNAGTFWINGYKTIGVMSPFGGFGESGYGRSSGYEGLLEYVRVKSVWVETAAAPATGFGYAPQAEGSIT</sequence>
<dbReference type="PANTHER" id="PTHR11699">
    <property type="entry name" value="ALDEHYDE DEHYDROGENASE-RELATED"/>
    <property type="match status" value="1"/>
</dbReference>
<dbReference type="Gene3D" id="3.40.309.10">
    <property type="entry name" value="Aldehyde Dehydrogenase, Chain A, domain 2"/>
    <property type="match status" value="1"/>
</dbReference>
<organism evidence="5 6">
    <name type="scientific">Tistrella bauzanensis</name>
    <dbReference type="NCBI Taxonomy" id="657419"/>
    <lineage>
        <taxon>Bacteria</taxon>
        <taxon>Pseudomonadati</taxon>
        <taxon>Pseudomonadota</taxon>
        <taxon>Alphaproteobacteria</taxon>
        <taxon>Geminicoccales</taxon>
        <taxon>Geminicoccaceae</taxon>
        <taxon>Tistrella</taxon>
    </lineage>
</organism>
<dbReference type="EMBL" id="BMDZ01000033">
    <property type="protein sequence ID" value="GGB45642.1"/>
    <property type="molecule type" value="Genomic_DNA"/>
</dbReference>
<name>A0ABQ1ILJ2_9PROT</name>
<comment type="similarity">
    <text evidence="3">Belongs to the aldehyde dehydrogenase family.</text>
</comment>
<feature type="domain" description="Aldehyde dehydrogenase" evidence="4">
    <location>
        <begin position="37"/>
        <end position="495"/>
    </location>
</feature>
<dbReference type="InterPro" id="IPR016163">
    <property type="entry name" value="Ald_DH_C"/>
</dbReference>
<proteinExistence type="inferred from homology"/>
<dbReference type="PROSITE" id="PS00687">
    <property type="entry name" value="ALDEHYDE_DEHYDR_GLU"/>
    <property type="match status" value="1"/>
</dbReference>
<protein>
    <submittedName>
        <fullName evidence="5">Aldehyde dehydrogenase</fullName>
    </submittedName>
</protein>
<accession>A0ABQ1ILJ2</accession>
<evidence type="ECO:0000259" key="4">
    <source>
        <dbReference type="Pfam" id="PF00171"/>
    </source>
</evidence>
<dbReference type="InterPro" id="IPR016162">
    <property type="entry name" value="Ald_DH_N"/>
</dbReference>